<feature type="region of interest" description="Disordered" evidence="1">
    <location>
        <begin position="157"/>
        <end position="189"/>
    </location>
</feature>
<protein>
    <submittedName>
        <fullName evidence="2">Uncharacterized protein</fullName>
    </submittedName>
</protein>
<gene>
    <name evidence="2" type="ORF">GOP47_0015074</name>
</gene>
<evidence type="ECO:0000313" key="2">
    <source>
        <dbReference type="EMBL" id="KAI5070731.1"/>
    </source>
</evidence>
<evidence type="ECO:0000313" key="3">
    <source>
        <dbReference type="Proteomes" id="UP000886520"/>
    </source>
</evidence>
<feature type="region of interest" description="Disordered" evidence="1">
    <location>
        <begin position="207"/>
        <end position="296"/>
    </location>
</feature>
<evidence type="ECO:0000256" key="1">
    <source>
        <dbReference type="SAM" id="MobiDB-lite"/>
    </source>
</evidence>
<name>A0A9D4UMP7_ADICA</name>
<feature type="compositionally biased region" description="Basic and acidic residues" evidence="1">
    <location>
        <begin position="157"/>
        <end position="166"/>
    </location>
</feature>
<proteinExistence type="predicted"/>
<reference evidence="2" key="1">
    <citation type="submission" date="2021-01" db="EMBL/GenBank/DDBJ databases">
        <title>Adiantum capillus-veneris genome.</title>
        <authorList>
            <person name="Fang Y."/>
            <person name="Liao Q."/>
        </authorList>
    </citation>
    <scope>NUCLEOTIDE SEQUENCE</scope>
    <source>
        <strain evidence="2">H3</strain>
        <tissue evidence="2">Leaf</tissue>
    </source>
</reference>
<organism evidence="2 3">
    <name type="scientific">Adiantum capillus-veneris</name>
    <name type="common">Maidenhair fern</name>
    <dbReference type="NCBI Taxonomy" id="13818"/>
    <lineage>
        <taxon>Eukaryota</taxon>
        <taxon>Viridiplantae</taxon>
        <taxon>Streptophyta</taxon>
        <taxon>Embryophyta</taxon>
        <taxon>Tracheophyta</taxon>
        <taxon>Polypodiopsida</taxon>
        <taxon>Polypodiidae</taxon>
        <taxon>Polypodiales</taxon>
        <taxon>Pteridineae</taxon>
        <taxon>Pteridaceae</taxon>
        <taxon>Vittarioideae</taxon>
        <taxon>Adiantum</taxon>
    </lineage>
</organism>
<feature type="compositionally biased region" description="Basic and acidic residues" evidence="1">
    <location>
        <begin position="246"/>
        <end position="258"/>
    </location>
</feature>
<comment type="caution">
    <text evidence="2">The sequence shown here is derived from an EMBL/GenBank/DDBJ whole genome shotgun (WGS) entry which is preliminary data.</text>
</comment>
<feature type="region of interest" description="Disordered" evidence="1">
    <location>
        <begin position="59"/>
        <end position="80"/>
    </location>
</feature>
<feature type="region of interest" description="Disordered" evidence="1">
    <location>
        <begin position="121"/>
        <end position="140"/>
    </location>
</feature>
<feature type="compositionally biased region" description="Basic residues" evidence="1">
    <location>
        <begin position="287"/>
        <end position="296"/>
    </location>
</feature>
<sequence>MYRTAKCREKRPIADYSHRRPKMQQKKEVPKHKIDRHRQHYYYGLHSTNVTQHLGCTPPSHSYSRALRHAPPPSYHRKSSSITENVLGAVHVKRFDPSLPAPWYNRQATDVTEQLRLVPPAHAAGSSKPDPWYGRSRTYVTNPDVDDYSMYQVKRDEAPKGEHEGQQEPEGQNAGEAANAYDSDEGLEDWQKEEKEWAWNGGHKIYYPENGGQPFCQNWEIGKPRTKPPPSIEEEVSRYNSQSDHNGTEHDFYDEGRRGGRARGAQGGRGGGRGGRGGGGHAQSNHGRGRGRRGGA</sequence>
<feature type="region of interest" description="Disordered" evidence="1">
    <location>
        <begin position="1"/>
        <end position="34"/>
    </location>
</feature>
<dbReference type="OrthoDB" id="1970220at2759"/>
<feature type="compositionally biased region" description="Basic and acidic residues" evidence="1">
    <location>
        <begin position="1"/>
        <end position="18"/>
    </location>
</feature>
<keyword evidence="3" id="KW-1185">Reference proteome</keyword>
<dbReference type="EMBL" id="JABFUD020000014">
    <property type="protein sequence ID" value="KAI5070731.1"/>
    <property type="molecule type" value="Genomic_DNA"/>
</dbReference>
<accession>A0A9D4UMP7</accession>
<feature type="compositionally biased region" description="Gly residues" evidence="1">
    <location>
        <begin position="265"/>
        <end position="281"/>
    </location>
</feature>
<dbReference type="Proteomes" id="UP000886520">
    <property type="component" value="Chromosome 14"/>
</dbReference>
<dbReference type="AlphaFoldDB" id="A0A9D4UMP7"/>